<protein>
    <submittedName>
        <fullName evidence="1">Uncharacterized protein</fullName>
    </submittedName>
</protein>
<organism evidence="1 2">
    <name type="scientific">Sporomusa acidovorans (strain ATCC 49682 / DSM 3132 / Mol)</name>
    <dbReference type="NCBI Taxonomy" id="1123286"/>
    <lineage>
        <taxon>Bacteria</taxon>
        <taxon>Bacillati</taxon>
        <taxon>Bacillota</taxon>
        <taxon>Negativicutes</taxon>
        <taxon>Selenomonadales</taxon>
        <taxon>Sporomusaceae</taxon>
        <taxon>Sporomusa</taxon>
    </lineage>
</organism>
<dbReference type="EMBL" id="CP155571">
    <property type="protein sequence ID" value="XFO72392.1"/>
    <property type="molecule type" value="Genomic_DNA"/>
</dbReference>
<dbReference type="RefSeq" id="WP_093797818.1">
    <property type="nucleotide sequence ID" value="NZ_CP155571.1"/>
</dbReference>
<evidence type="ECO:0000313" key="1">
    <source>
        <dbReference type="EMBL" id="XFO72392.1"/>
    </source>
</evidence>
<keyword evidence="2" id="KW-1185">Reference proteome</keyword>
<accession>A0ABZ3J216</accession>
<proteinExistence type="predicted"/>
<dbReference type="Proteomes" id="UP000216052">
    <property type="component" value="Chromosome"/>
</dbReference>
<reference evidence="1" key="1">
    <citation type="submission" date="2024-05" db="EMBL/GenBank/DDBJ databases">
        <title>Isolation and characterization of Sporomusa carbonis sp. nov., a carboxydotrophic hydrogenogen in the genus of Sporomusa isolated from a charcoal burning pile.</title>
        <authorList>
            <person name="Boeer T."/>
            <person name="Rosenbaum F."/>
            <person name="Eysell L."/>
            <person name="Mueller V."/>
            <person name="Daniel R."/>
            <person name="Poehlein A."/>
        </authorList>
    </citation>
    <scope>NUCLEOTIDE SEQUENCE [LARGE SCALE GENOMIC DNA]</scope>
    <source>
        <strain evidence="1">DSM 3132</strain>
    </source>
</reference>
<name>A0ABZ3J216_SPOA4</name>
<gene>
    <name evidence="1" type="ORF">SPACI_024440</name>
</gene>
<sequence length="122" mass="12944">MADNAEDKIVAYVDKTIVKITGINVKGIRPVDLEAVVSREIGCPVRVIGVSSQSIKMDVYGLEPEAILRNEQGLITAISLIPGLTASDVACIAAAEKAREVSTTELAGRPKAVCPKEKWVGL</sequence>
<evidence type="ECO:0000313" key="2">
    <source>
        <dbReference type="Proteomes" id="UP000216052"/>
    </source>
</evidence>